<evidence type="ECO:0000256" key="3">
    <source>
        <dbReference type="ARBA" id="ARBA00004991"/>
    </source>
</evidence>
<keyword evidence="5 10" id="KW-0808">Transferase</keyword>
<dbReference type="InterPro" id="IPR025993">
    <property type="entry name" value="Ceramide_glucosylTrfase"/>
</dbReference>
<gene>
    <name evidence="10" type="ORF">ACPOL_1039</name>
</gene>
<dbReference type="PANTHER" id="PTHR12726:SF0">
    <property type="entry name" value="CERAMIDE GLUCOSYLTRANSFERASE"/>
    <property type="match status" value="1"/>
</dbReference>
<dbReference type="PANTHER" id="PTHR12726">
    <property type="entry name" value="CERAMIDE GLUCOSYLTRANSFERASE"/>
    <property type="match status" value="1"/>
</dbReference>
<dbReference type="InterPro" id="IPR029044">
    <property type="entry name" value="Nucleotide-diphossugar_trans"/>
</dbReference>
<evidence type="ECO:0000313" key="10">
    <source>
        <dbReference type="EMBL" id="AXC10390.1"/>
    </source>
</evidence>
<dbReference type="GO" id="GO:0008120">
    <property type="term" value="F:ceramide glucosyltransferase activity"/>
    <property type="evidence" value="ECO:0007669"/>
    <property type="project" value="TreeGrafter"/>
</dbReference>
<keyword evidence="8 9" id="KW-0472">Membrane</keyword>
<sequence length="418" mass="46351">MLSLHPLLILTAISKGLFIIALIGLVSSSVYAALVTLAAFGFAHRRQRRLRQNISFSPALSLLKPLHGREPDLEQRLEGFFRQDYPSYEILFCAREGDDLGLQVARRVAQKYPHIPVQFLTTGEPAYTNAKVSSLELMADAAHADILVISDSDVRVTPEYLREVAAPFADNRIGLATCLYRGIADGKSFWSRLEATAMSIEMAAGVLVADRIEGMQFALGPTMAVRRECVQEIGGFGTLGRYCADDFVLGNRIAARGHSVVLSDHVIDHIVLNEGFWQSMKHQVRWMKSTRFSRPKGHFGTALTFSVPFGFLMCVACTALGSPVLGLSALIWSISTRMLLAAVVGKTVVKERSLLRTMLLYPIRDLMGFGFWAVSYASNRILWRGEIFELLRDGVMRRYLPEASAARIGEETLLPPRA</sequence>
<dbReference type="Gene3D" id="3.90.550.10">
    <property type="entry name" value="Spore Coat Polysaccharide Biosynthesis Protein SpsA, Chain A"/>
    <property type="match status" value="1"/>
</dbReference>
<comment type="pathway">
    <text evidence="3">Sphingolipid metabolism.</text>
</comment>
<evidence type="ECO:0000256" key="4">
    <source>
        <dbReference type="ARBA" id="ARBA00022676"/>
    </source>
</evidence>
<accession>A0A2Z5FUH1</accession>
<dbReference type="InterPro" id="IPR017835">
    <property type="entry name" value="Hopen-assoc_HpnI"/>
</dbReference>
<dbReference type="KEGG" id="abas:ACPOL_1039"/>
<dbReference type="CDD" id="cd02520">
    <property type="entry name" value="Glucosylceramide_synthase"/>
    <property type="match status" value="1"/>
</dbReference>
<evidence type="ECO:0000256" key="6">
    <source>
        <dbReference type="ARBA" id="ARBA00022692"/>
    </source>
</evidence>
<evidence type="ECO:0000313" key="11">
    <source>
        <dbReference type="Proteomes" id="UP000253606"/>
    </source>
</evidence>
<comment type="pathway">
    <text evidence="2">Lipid metabolism; sphingolipid metabolism.</text>
</comment>
<reference evidence="10 11" key="1">
    <citation type="journal article" date="2018" name="Front. Microbiol.">
        <title>Hydrolytic Capabilities as a Key to Environmental Success: Chitinolytic and Cellulolytic Acidobacteria From Acidic Sub-arctic Soils and Boreal Peatlands.</title>
        <authorList>
            <person name="Belova S.E."/>
            <person name="Ravin N.V."/>
            <person name="Pankratov T.A."/>
            <person name="Rakitin A.L."/>
            <person name="Ivanova A.A."/>
            <person name="Beletsky A.V."/>
            <person name="Mardanov A.V."/>
            <person name="Sinninghe Damste J.S."/>
            <person name="Dedysh S.N."/>
        </authorList>
    </citation>
    <scope>NUCLEOTIDE SEQUENCE [LARGE SCALE GENOMIC DNA]</scope>
    <source>
        <strain evidence="10 11">SBC82</strain>
    </source>
</reference>
<feature type="transmembrane region" description="Helical" evidence="9">
    <location>
        <begin position="16"/>
        <end position="43"/>
    </location>
</feature>
<evidence type="ECO:0000256" key="1">
    <source>
        <dbReference type="ARBA" id="ARBA00004141"/>
    </source>
</evidence>
<keyword evidence="7 9" id="KW-1133">Transmembrane helix</keyword>
<keyword evidence="6 9" id="KW-0812">Transmembrane</keyword>
<proteinExistence type="predicted"/>
<dbReference type="Proteomes" id="UP000253606">
    <property type="component" value="Chromosome"/>
</dbReference>
<name>A0A2Z5FUH1_9BACT</name>
<keyword evidence="4" id="KW-0328">Glycosyltransferase</keyword>
<dbReference type="Pfam" id="PF13506">
    <property type="entry name" value="Glyco_transf_21"/>
    <property type="match status" value="1"/>
</dbReference>
<feature type="transmembrane region" description="Helical" evidence="9">
    <location>
        <begin position="297"/>
        <end position="321"/>
    </location>
</feature>
<organism evidence="10 11">
    <name type="scientific">Acidisarcina polymorpha</name>
    <dbReference type="NCBI Taxonomy" id="2211140"/>
    <lineage>
        <taxon>Bacteria</taxon>
        <taxon>Pseudomonadati</taxon>
        <taxon>Acidobacteriota</taxon>
        <taxon>Terriglobia</taxon>
        <taxon>Terriglobales</taxon>
        <taxon>Acidobacteriaceae</taxon>
        <taxon>Acidisarcina</taxon>
    </lineage>
</organism>
<dbReference type="EMBL" id="CP030840">
    <property type="protein sequence ID" value="AXC10390.1"/>
    <property type="molecule type" value="Genomic_DNA"/>
</dbReference>
<dbReference type="NCBIfam" id="TIGR03472">
    <property type="entry name" value="HpnI"/>
    <property type="match status" value="1"/>
</dbReference>
<keyword evidence="11" id="KW-1185">Reference proteome</keyword>
<dbReference type="SUPFAM" id="SSF53448">
    <property type="entry name" value="Nucleotide-diphospho-sugar transferases"/>
    <property type="match status" value="1"/>
</dbReference>
<dbReference type="RefSeq" id="WP_414633336.1">
    <property type="nucleotide sequence ID" value="NZ_CP030840.1"/>
</dbReference>
<evidence type="ECO:0000256" key="2">
    <source>
        <dbReference type="ARBA" id="ARBA00004760"/>
    </source>
</evidence>
<comment type="subcellular location">
    <subcellularLocation>
        <location evidence="1">Membrane</location>
        <topology evidence="1">Multi-pass membrane protein</topology>
    </subcellularLocation>
</comment>
<evidence type="ECO:0000256" key="7">
    <source>
        <dbReference type="ARBA" id="ARBA00022989"/>
    </source>
</evidence>
<protein>
    <submittedName>
        <fullName evidence="10">Ceramide glucosyltransferase, putative</fullName>
    </submittedName>
</protein>
<dbReference type="AlphaFoldDB" id="A0A2Z5FUH1"/>
<dbReference type="GO" id="GO:0016020">
    <property type="term" value="C:membrane"/>
    <property type="evidence" value="ECO:0007669"/>
    <property type="project" value="UniProtKB-SubCell"/>
</dbReference>
<evidence type="ECO:0000256" key="9">
    <source>
        <dbReference type="SAM" id="Phobius"/>
    </source>
</evidence>
<feature type="transmembrane region" description="Helical" evidence="9">
    <location>
        <begin position="327"/>
        <end position="349"/>
    </location>
</feature>
<dbReference type="GO" id="GO:0006679">
    <property type="term" value="P:glucosylceramide biosynthetic process"/>
    <property type="evidence" value="ECO:0007669"/>
    <property type="project" value="TreeGrafter"/>
</dbReference>
<evidence type="ECO:0000256" key="8">
    <source>
        <dbReference type="ARBA" id="ARBA00023136"/>
    </source>
</evidence>
<evidence type="ECO:0000256" key="5">
    <source>
        <dbReference type="ARBA" id="ARBA00022679"/>
    </source>
</evidence>